<comment type="caution">
    <text evidence="1">The sequence shown here is derived from an EMBL/GenBank/DDBJ whole genome shotgun (WGS) entry which is preliminary data.</text>
</comment>
<gene>
    <name evidence="1" type="ORF">GP486_006847</name>
</gene>
<organism evidence="1 2">
    <name type="scientific">Trichoglossum hirsutum</name>
    <dbReference type="NCBI Taxonomy" id="265104"/>
    <lineage>
        <taxon>Eukaryota</taxon>
        <taxon>Fungi</taxon>
        <taxon>Dikarya</taxon>
        <taxon>Ascomycota</taxon>
        <taxon>Pezizomycotina</taxon>
        <taxon>Geoglossomycetes</taxon>
        <taxon>Geoglossales</taxon>
        <taxon>Geoglossaceae</taxon>
        <taxon>Trichoglossum</taxon>
    </lineage>
</organism>
<keyword evidence="2" id="KW-1185">Reference proteome</keyword>
<evidence type="ECO:0000313" key="2">
    <source>
        <dbReference type="Proteomes" id="UP000750711"/>
    </source>
</evidence>
<feature type="non-terminal residue" evidence="1">
    <location>
        <position position="69"/>
    </location>
</feature>
<proteinExistence type="predicted"/>
<feature type="non-terminal residue" evidence="1">
    <location>
        <position position="1"/>
    </location>
</feature>
<accession>A0A9P8L7Q7</accession>
<dbReference type="Proteomes" id="UP000750711">
    <property type="component" value="Unassembled WGS sequence"/>
</dbReference>
<sequence>VVRSLTKLISLRSLSPFAWDRSLMALNTLNWNWRYFLICREAALASRDLSAMKASCCWIMLSTVSIATS</sequence>
<dbReference type="EMBL" id="JAGHQM010001681">
    <property type="protein sequence ID" value="KAH0552957.1"/>
    <property type="molecule type" value="Genomic_DNA"/>
</dbReference>
<evidence type="ECO:0000313" key="1">
    <source>
        <dbReference type="EMBL" id="KAH0552957.1"/>
    </source>
</evidence>
<name>A0A9P8L7Q7_9PEZI</name>
<dbReference type="AlphaFoldDB" id="A0A9P8L7Q7"/>
<reference evidence="1" key="1">
    <citation type="submission" date="2021-03" db="EMBL/GenBank/DDBJ databases">
        <title>Comparative genomics and phylogenomic investigation of the class Geoglossomycetes provide insights into ecological specialization and systematics.</title>
        <authorList>
            <person name="Melie T."/>
            <person name="Pirro S."/>
            <person name="Miller A.N."/>
            <person name="Quandt A."/>
        </authorList>
    </citation>
    <scope>NUCLEOTIDE SEQUENCE</scope>
    <source>
        <strain evidence="1">CAQ_001_2017</strain>
    </source>
</reference>
<protein>
    <submittedName>
        <fullName evidence="1">Uncharacterized protein</fullName>
    </submittedName>
</protein>